<evidence type="ECO:0000256" key="2">
    <source>
        <dbReference type="SAM" id="MobiDB-lite"/>
    </source>
</evidence>
<feature type="coiled-coil region" evidence="1">
    <location>
        <begin position="40"/>
        <end position="91"/>
    </location>
</feature>
<feature type="region of interest" description="Disordered" evidence="2">
    <location>
        <begin position="1841"/>
        <end position="1888"/>
    </location>
</feature>
<proteinExistence type="predicted"/>
<dbReference type="RefSeq" id="XP_068363425.1">
    <property type="nucleotide sequence ID" value="XM_068491824.1"/>
</dbReference>
<feature type="compositionally biased region" description="Low complexity" evidence="2">
    <location>
        <begin position="1811"/>
        <end position="1829"/>
    </location>
</feature>
<dbReference type="GeneID" id="94826528"/>
<protein>
    <submittedName>
        <fullName evidence="3">Uncharacterized protein</fullName>
    </submittedName>
</protein>
<feature type="coiled-coil region" evidence="1">
    <location>
        <begin position="926"/>
        <end position="1035"/>
    </location>
</feature>
<accession>A0A1J4KFV3</accession>
<evidence type="ECO:0000256" key="1">
    <source>
        <dbReference type="SAM" id="Coils"/>
    </source>
</evidence>
<dbReference type="Gene3D" id="1.20.5.1700">
    <property type="match status" value="1"/>
</dbReference>
<comment type="caution">
    <text evidence="3">The sequence shown here is derived from an EMBL/GenBank/DDBJ whole genome shotgun (WGS) entry which is preliminary data.</text>
</comment>
<feature type="compositionally biased region" description="Polar residues" evidence="2">
    <location>
        <begin position="1769"/>
        <end position="1790"/>
    </location>
</feature>
<feature type="coiled-coil region" evidence="1">
    <location>
        <begin position="677"/>
        <end position="894"/>
    </location>
</feature>
<keyword evidence="1" id="KW-0175">Coiled coil</keyword>
<evidence type="ECO:0000313" key="3">
    <source>
        <dbReference type="EMBL" id="OHT10289.1"/>
    </source>
</evidence>
<dbReference type="OrthoDB" id="10690170at2759"/>
<evidence type="ECO:0000313" key="4">
    <source>
        <dbReference type="Proteomes" id="UP000179807"/>
    </source>
</evidence>
<feature type="compositionally biased region" description="Basic and acidic residues" evidence="2">
    <location>
        <begin position="1859"/>
        <end position="1873"/>
    </location>
</feature>
<name>A0A1J4KFV3_9EUKA</name>
<feature type="coiled-coil region" evidence="1">
    <location>
        <begin position="117"/>
        <end position="226"/>
    </location>
</feature>
<dbReference type="EMBL" id="MLAK01000616">
    <property type="protein sequence ID" value="OHT10289.1"/>
    <property type="molecule type" value="Genomic_DNA"/>
</dbReference>
<organism evidence="3 4">
    <name type="scientific">Tritrichomonas foetus</name>
    <dbReference type="NCBI Taxonomy" id="1144522"/>
    <lineage>
        <taxon>Eukaryota</taxon>
        <taxon>Metamonada</taxon>
        <taxon>Parabasalia</taxon>
        <taxon>Tritrichomonadida</taxon>
        <taxon>Tritrichomonadidae</taxon>
        <taxon>Tritrichomonas</taxon>
    </lineage>
</organism>
<feature type="region of interest" description="Disordered" evidence="2">
    <location>
        <begin position="1769"/>
        <end position="1829"/>
    </location>
</feature>
<gene>
    <name evidence="3" type="ORF">TRFO_04325</name>
</gene>
<keyword evidence="4" id="KW-1185">Reference proteome</keyword>
<reference evidence="3" key="1">
    <citation type="submission" date="2016-10" db="EMBL/GenBank/DDBJ databases">
        <authorList>
            <person name="Benchimol M."/>
            <person name="Almeida L.G."/>
            <person name="Vasconcelos A.T."/>
            <person name="Perreira-Neves A."/>
            <person name="Rosa I.A."/>
            <person name="Tasca T."/>
            <person name="Bogo M.R."/>
            <person name="de Souza W."/>
        </authorList>
    </citation>
    <scope>NUCLEOTIDE SEQUENCE [LARGE SCALE GENOMIC DNA]</scope>
    <source>
        <strain evidence="3">K</strain>
    </source>
</reference>
<dbReference type="VEuPathDB" id="TrichDB:TRFO_04325"/>
<feature type="compositionally biased region" description="Polar residues" evidence="2">
    <location>
        <begin position="1842"/>
        <end position="1858"/>
    </location>
</feature>
<feature type="coiled-coil region" evidence="1">
    <location>
        <begin position="259"/>
        <end position="648"/>
    </location>
</feature>
<feature type="coiled-coil region" evidence="1">
    <location>
        <begin position="1064"/>
        <end position="1451"/>
    </location>
</feature>
<dbReference type="Proteomes" id="UP000179807">
    <property type="component" value="Unassembled WGS sequence"/>
</dbReference>
<sequence>MNLEEFYQDEHEKNDKMVNIIQTRVLDHAELLQECILKYHSNSNKSIDDLNAKIQKLEIALKNIQYNKLQNDQHQKLLKQKNSDIEQRDEENLLLNQKLIEKTAEYRKMQDQKDKEILNLQKSITNIQKSSENYKNQLDSLSENNTILTQKVSDLESDFEEKEKQIQKFSTEKSQLETLLKEQKENYENQLKDTKEKLENQIKEDKLKYENDLTLEKEKVTKLQSENETLKLIQESQKSEISTLKQNAKITSQEIFKLKEDLKNQIDSLISTKDELSKSRNSEEEMRLTLERERKAVIEQQMKGENEELLKSLQDENLKTKNELTLKIQEIETQKDINQQLQKKIELINKEIETSFESRIQSLQQIVNSLKEENEKMKNSVEDSNKEKEKLQNEINSLNSKLADQIESNSKKDNQLEIIELERKFEEEKDSLKQANDSLTDKLNGLNLATDILNSQIEDLTNKLNQSNEENLNNKKLIDSLNSENKQYLQDKDEFKAKYDSLENTFNITFLDLENKKNEITAIQERIESLLNENKNDKELIAKMEKDKIEIDHHVTDLLKKIEENSEEIKNKSEEIIFLKSSGESNNSNLKEQIIQQKQEINKLTNELSRYKGIESELQKVKNTLLQKEGIENRNNELTNQNLILQKEHAELLSIAGTFNVEIFDLRDHLLTVKEKNEQYIEKLSELSACIESLKNSLKNTEKQSNEQFSSFENVVAEQNQQHLDEIKRITKVYEDEIDRIKKTNLLSLEKLNKEISDLQNQSQIEKNHLGKIIESMKNDDQIEKLKQQLNEKNLLIDNLQKLLEDSNPNSDNIHSRKVDFEINNIEIDRLKNQITEYTNEINQIKQNYSEEIEKLRESINVLTLTAEELQSQNNDFESNNSQLTNENISLKSQVKDAKSFLAIIGPLNGEIYDLRADLQSSATRVRQIKSDNRSLKFEVQRLNNEISILQSTLEQKELNILNLQKRQENFIHTNTITTNTNGLDNSKETIENMKAEIAKLYDELSERRKLDGEIETLENEREEMIKDIGLFEESIYELNKKNLENLNTISKLRSEMYDRLNSIEDLKLEIRESDENIAELINQVSSARIEEEKAKQELEQLKFETQKVNLEVNKLNETNVKLNERINYLKQTNSALKQENTNLSRSNNQLTLDLQKNNKEKDMMSQRLSQNEQVNEAIEQLRSKALLADKRGRELEKDLENAKKDNNHLAELLESSTADKTTIRKLEDEKLELLSRVSLLEGQLQLRAVKMKDEEIMQLEEKIEKLTKQAAHEIELSEKVKRLEEENETYKAERDALDLRSAELESNTVSLEVYEDSQKQIKQLHEMLNDQKEEMKEKLEQKNEEIEKIKIERDSVSLQNEYLTNLAEKTKKEYNEAEDQIKKMKSHQDELQNKITDFELKTTTSDIENIMGRRESIRLDSKISELEVINSSLLQEKAKLEETIADLHKRHTEEIQALSARVLKEQQLNNQTRNQTGSNDQIENETADEQNEFTIISNLNQQISELAQKLRIAEAKLGSEAAEHLNTKKSLVYQQTTINAGLEAKLRSAETNFSGLVKAMTNIFGCQENIASIITAAGRAKGQSKLTEDLLTRVKRAEKDLVEARREPNLLRQKIRELNMYLELEKQKSSNLALKSKSANHFGINDYETSNIEVINQTLVPLTVLFLRRISNHKSSSVELQNKASVIAEQLENGDFGNENTWNSFADTILMSQFNASRINTSFFSDYMAEIDQKVSNLHFHISSLDAKLNYVQQQKLIKQINSQNVAKKDQQQNLTLSKKKATSTSGTMASPGLSLYQRSLKDRTPTPKSNTMNMNINTNSTVKSNFNSSFKNNTYKSSFTKTTNKSPSVGQPVSNIQRKDKTPVHNSEISKKKGKSSPFRTPLGNLDNSNILSFIEDTPDYKLQRKTMSKIPVHHIPSGVSIPESRNYH</sequence>